<feature type="domain" description="SMP-30/Gluconolactonase/LRE-like region" evidence="4">
    <location>
        <begin position="66"/>
        <end position="321"/>
    </location>
</feature>
<reference evidence="5 6" key="1">
    <citation type="journal article" date="2012" name="Sci. Rep.">
        <title>Genomic perspectives on the evolution of fungal entomopathogenicity in Beauveria bassiana.</title>
        <authorList>
            <person name="Xiao G."/>
            <person name="Ying S.H."/>
            <person name="Zheng P."/>
            <person name="Wang Z.L."/>
            <person name="Zhang S."/>
            <person name="Xie X.Q."/>
            <person name="Shang Y."/>
            <person name="St Leger R.J."/>
            <person name="Zhao G.P."/>
            <person name="Wang C."/>
            <person name="Feng M.G."/>
        </authorList>
    </citation>
    <scope>NUCLEOTIDE SEQUENCE [LARGE SCALE GENOMIC DNA]</scope>
    <source>
        <strain evidence="5 6">ARSEF 2860</strain>
    </source>
</reference>
<dbReference type="GeneID" id="19883926"/>
<dbReference type="GO" id="GO:0005509">
    <property type="term" value="F:calcium ion binding"/>
    <property type="evidence" value="ECO:0007669"/>
    <property type="project" value="TreeGrafter"/>
</dbReference>
<keyword evidence="6" id="KW-1185">Reference proteome</keyword>
<dbReference type="PRINTS" id="PR01790">
    <property type="entry name" value="SMP30FAMILY"/>
</dbReference>
<organism evidence="5 6">
    <name type="scientific">Beauveria bassiana (strain ARSEF 2860)</name>
    <name type="common">White muscardine disease fungus</name>
    <name type="synonym">Tritirachium shiotae</name>
    <dbReference type="NCBI Taxonomy" id="655819"/>
    <lineage>
        <taxon>Eukaryota</taxon>
        <taxon>Fungi</taxon>
        <taxon>Dikarya</taxon>
        <taxon>Ascomycota</taxon>
        <taxon>Pezizomycotina</taxon>
        <taxon>Sordariomycetes</taxon>
        <taxon>Hypocreomycetidae</taxon>
        <taxon>Hypocreales</taxon>
        <taxon>Cordycipitaceae</taxon>
        <taxon>Beauveria</taxon>
    </lineage>
</organism>
<evidence type="ECO:0000259" key="4">
    <source>
        <dbReference type="Pfam" id="PF08450"/>
    </source>
</evidence>
<feature type="binding site" evidence="3">
    <location>
        <position position="68"/>
    </location>
    <ligand>
        <name>a divalent metal cation</name>
        <dbReference type="ChEBI" id="CHEBI:60240"/>
    </ligand>
</feature>
<dbReference type="Gene3D" id="2.120.10.30">
    <property type="entry name" value="TolB, C-terminal domain"/>
    <property type="match status" value="1"/>
</dbReference>
<feature type="binding site" evidence="3">
    <location>
        <position position="167"/>
    </location>
    <ligand>
        <name>substrate</name>
    </ligand>
</feature>
<dbReference type="OrthoDB" id="423498at2759"/>
<name>J4WJR8_BEAB2</name>
<dbReference type="HOGENOM" id="CLU_036110_3_0_1"/>
<gene>
    <name evidence="5" type="ORF">BBA_00914</name>
</gene>
<keyword evidence="3" id="KW-0479">Metal-binding</keyword>
<comment type="similarity">
    <text evidence="1">Belongs to the SMP-30/CGR1 family.</text>
</comment>
<feature type="binding site" evidence="3">
    <location>
        <position position="165"/>
    </location>
    <ligand>
        <name>substrate</name>
    </ligand>
</feature>
<accession>J4WJR8</accession>
<proteinExistence type="inferred from homology"/>
<evidence type="ECO:0000256" key="2">
    <source>
        <dbReference type="PIRSR" id="PIRSR605511-1"/>
    </source>
</evidence>
<dbReference type="STRING" id="655819.J4WJR8"/>
<evidence type="ECO:0000256" key="3">
    <source>
        <dbReference type="PIRSR" id="PIRSR605511-2"/>
    </source>
</evidence>
<evidence type="ECO:0000256" key="1">
    <source>
        <dbReference type="ARBA" id="ARBA00008853"/>
    </source>
</evidence>
<dbReference type="EMBL" id="JH725151">
    <property type="protein sequence ID" value="EJP70045.1"/>
    <property type="molecule type" value="Genomic_DNA"/>
</dbReference>
<protein>
    <submittedName>
        <fullName evidence="5">SMP-30/Gluconolaconase/LRE-like region</fullName>
    </submittedName>
</protein>
<dbReference type="InterPro" id="IPR011042">
    <property type="entry name" value="6-blade_b-propeller_TolB-like"/>
</dbReference>
<keyword evidence="3" id="KW-0862">Zinc</keyword>
<dbReference type="RefSeq" id="XP_008594233.1">
    <property type="nucleotide sequence ID" value="XM_008596011.1"/>
</dbReference>
<dbReference type="PANTHER" id="PTHR10907">
    <property type="entry name" value="REGUCALCIN"/>
    <property type="match status" value="1"/>
</dbReference>
<dbReference type="Proteomes" id="UP000002762">
    <property type="component" value="Unassembled WGS sequence"/>
</dbReference>
<feature type="active site" description="Proton donor/acceptor" evidence="2">
    <location>
        <position position="265"/>
    </location>
</feature>
<dbReference type="PANTHER" id="PTHR10907:SF47">
    <property type="entry name" value="REGUCALCIN"/>
    <property type="match status" value="1"/>
</dbReference>
<dbReference type="SUPFAM" id="SSF63829">
    <property type="entry name" value="Calcium-dependent phosphotriesterase"/>
    <property type="match status" value="1"/>
</dbReference>
<dbReference type="FunCoup" id="J4WJR8">
    <property type="interactions" value="31"/>
</dbReference>
<dbReference type="Pfam" id="PF08450">
    <property type="entry name" value="SGL"/>
    <property type="match status" value="1"/>
</dbReference>
<feature type="binding site" evidence="3">
    <location>
        <position position="265"/>
    </location>
    <ligand>
        <name>a divalent metal cation</name>
        <dbReference type="ChEBI" id="CHEBI:60240"/>
    </ligand>
</feature>
<dbReference type="InterPro" id="IPR013658">
    <property type="entry name" value="SGL"/>
</dbReference>
<dbReference type="GO" id="GO:0004341">
    <property type="term" value="F:gluconolactonase activity"/>
    <property type="evidence" value="ECO:0007669"/>
    <property type="project" value="TreeGrafter"/>
</dbReference>
<dbReference type="AlphaFoldDB" id="J4WJR8"/>
<evidence type="ECO:0000313" key="6">
    <source>
        <dbReference type="Proteomes" id="UP000002762"/>
    </source>
</evidence>
<dbReference type="InterPro" id="IPR005511">
    <property type="entry name" value="SMP-30"/>
</dbReference>
<evidence type="ECO:0000313" key="5">
    <source>
        <dbReference type="EMBL" id="EJP70045.1"/>
    </source>
</evidence>
<comment type="cofactor">
    <cofactor evidence="3">
        <name>Zn(2+)</name>
        <dbReference type="ChEBI" id="CHEBI:29105"/>
    </cofactor>
    <text evidence="3">Binds 1 divalent metal cation per subunit.</text>
</comment>
<dbReference type="InParanoid" id="J4WJR8"/>
<feature type="binding site" evidence="3">
    <location>
        <position position="215"/>
    </location>
    <ligand>
        <name>a divalent metal cation</name>
        <dbReference type="ChEBI" id="CHEBI:60240"/>
    </ligand>
</feature>
<sequence>MSSGGRNAGRLKNYRLSNLSYLRSVIFRTAAAWTAFCPHRHACKRPMAAIQQWTVAAPWAEPHCALGEGPFYEVETDSLRLVDIKKKQILYFRGVNAPANKHTASAAPQIVQLNVCPTVTADLHGVDPRERILVGVKHGLATLDVARGSYEMLMSFCKPPNERVRANDGCADPLGRFLLGSMTDFGLGPFQPEGGLFLFTHDSAEELVTGLTIPNGIGWSPDLRTMYFTHSPTRELLAYNYDPATGTMSNRRVHHRYPTSGPEPDGLRVDAEGHVWQALYGGSAVLRVDGRTGAVLGRVALPTRNATCVQFVGEDLFVTTAADEDGQDEESRRLGGAVFRVHVGVGGMQPFKFRM</sequence>